<gene>
    <name evidence="1" type="ORF">CTQ69_01835</name>
</gene>
<sequence>MDKQIYTYDIWDTILKRNCHPAYTLEFTIYWLLIYIGENEHYEHVCNALKTKERELFNIKKEYYIHDLIVNILQDNKLIEQSEKKDIIELWNQIYLFVEKKCTYKNDYVINIIKNDMGEKFFISDFYTDSDFIKSILKHHSVEISKGITSAEYESSKHTGLLYEKLEVLNGKKWIHTGDNFLADVKMAKAWGAETRYIKNKHLKRVTYKPGNDYERLAFILLSFSLFILTMAKKECCNKIYFFTREGVFFKTTFDLLIKELPGLFQSLKTEILPISRVASLVLKFNSFDEFWGFKDALHQYGYNTSVFLSFFNFQELYPELVNKYEDVRDIFKNRNDPLVKELIINIENKKKRTEKYLEIIGFDIEPSIIVDIGWRGSIQDNLMSRPSNNIRHGCYLGLFKFYDGQSGISKSSIIFDNNINNCNWSKKGVSFMETIFNHTDGSVVDYQHDKPVKKENDIEKNNFNKLAEMQSSIIESYNNLLYLLLTGRINVKDINNLAIRSYKKIVTNPSKDLADFYIDSIQNESFGLDCFIRKDFNITGNDFLHCLLSRGKRNNIRDKLLNNGWRESIIKSSKTSICAKLFSLIIR</sequence>
<organism evidence="1">
    <name type="scientific">Salmonella diarizonae</name>
    <dbReference type="NCBI Taxonomy" id="59204"/>
    <lineage>
        <taxon>Bacteria</taxon>
        <taxon>Pseudomonadati</taxon>
        <taxon>Pseudomonadota</taxon>
        <taxon>Gammaproteobacteria</taxon>
        <taxon>Enterobacterales</taxon>
        <taxon>Enterobacteriaceae</taxon>
        <taxon>Salmonella</taxon>
    </lineage>
</organism>
<evidence type="ECO:0000313" key="1">
    <source>
        <dbReference type="EMBL" id="ECC3912827.1"/>
    </source>
</evidence>
<dbReference type="Proteomes" id="UP000839735">
    <property type="component" value="Unassembled WGS sequence"/>
</dbReference>
<protein>
    <recommendedName>
        <fullName evidence="2">Glycosyl transferase</fullName>
    </recommendedName>
</protein>
<evidence type="ECO:0008006" key="2">
    <source>
        <dbReference type="Google" id="ProtNLM"/>
    </source>
</evidence>
<accession>A0A5Y1Y3X0</accession>
<comment type="caution">
    <text evidence="1">The sequence shown here is derived from an EMBL/GenBank/DDBJ whole genome shotgun (WGS) entry which is preliminary data.</text>
</comment>
<proteinExistence type="predicted"/>
<reference evidence="1" key="1">
    <citation type="submission" date="2018-08" db="EMBL/GenBank/DDBJ databases">
        <authorList>
            <person name="Ashton P.M."/>
            <person name="Dallman T."/>
            <person name="Nair S."/>
            <person name="De Pinna E."/>
            <person name="Peters T."/>
            <person name="Grant K."/>
        </authorList>
    </citation>
    <scope>NUCLEOTIDE SEQUENCE [LARGE SCALE GENOMIC DNA]</scope>
    <source>
        <strain evidence="1">294779</strain>
    </source>
</reference>
<name>A0A5Y1Y3X0_SALDZ</name>
<dbReference type="AlphaFoldDB" id="A0A5Y1Y3X0"/>
<dbReference type="EMBL" id="AAIBIC010000002">
    <property type="protein sequence ID" value="ECC3912827.1"/>
    <property type="molecule type" value="Genomic_DNA"/>
</dbReference>